<evidence type="ECO:0000313" key="3">
    <source>
        <dbReference type="Proteomes" id="UP000618319"/>
    </source>
</evidence>
<organism evidence="2 3">
    <name type="scientific">Sphingobacterium pedocola</name>
    <dbReference type="NCBI Taxonomy" id="2082722"/>
    <lineage>
        <taxon>Bacteria</taxon>
        <taxon>Pseudomonadati</taxon>
        <taxon>Bacteroidota</taxon>
        <taxon>Sphingobacteriia</taxon>
        <taxon>Sphingobacteriales</taxon>
        <taxon>Sphingobacteriaceae</taxon>
        <taxon>Sphingobacterium</taxon>
    </lineage>
</organism>
<dbReference type="SMART" id="SM00530">
    <property type="entry name" value="HTH_XRE"/>
    <property type="match status" value="1"/>
</dbReference>
<comment type="caution">
    <text evidence="2">The sequence shown here is derived from an EMBL/GenBank/DDBJ whole genome shotgun (WGS) entry which is preliminary data.</text>
</comment>
<dbReference type="InterPro" id="IPR010982">
    <property type="entry name" value="Lambda_DNA-bd_dom_sf"/>
</dbReference>
<dbReference type="RefSeq" id="WP_196939516.1">
    <property type="nucleotide sequence ID" value="NZ_MU158690.1"/>
</dbReference>
<sequence>MKNDNENNALSDPKLNDEIFLKQLGAFLKRMRIASGFPTIRAFVDTIGMSYSQYQGYEKGKNITMLILKRIFSEFNLQVEDWLKIDIFNIDTNDPEVIEKIRTTRLNQVIEQVRTIDSEKAALLLRPVDVQRYVDILIHCHIPKSRSYILDKLVRLDDTHNTFQRVAGKLIMYGWLDYTNKESKNSPSQSYYTTEAGKKVLRLREGK</sequence>
<dbReference type="EMBL" id="PSKQ01000021">
    <property type="protein sequence ID" value="MBE8721564.1"/>
    <property type="molecule type" value="Genomic_DNA"/>
</dbReference>
<feature type="domain" description="HTH cro/C1-type" evidence="1">
    <location>
        <begin position="47"/>
        <end position="82"/>
    </location>
</feature>
<gene>
    <name evidence="2" type="ORF">C4F40_12625</name>
</gene>
<dbReference type="SUPFAM" id="SSF47413">
    <property type="entry name" value="lambda repressor-like DNA-binding domains"/>
    <property type="match status" value="1"/>
</dbReference>
<dbReference type="InterPro" id="IPR001387">
    <property type="entry name" value="Cro/C1-type_HTH"/>
</dbReference>
<dbReference type="CDD" id="cd00093">
    <property type="entry name" value="HTH_XRE"/>
    <property type="match status" value="1"/>
</dbReference>
<accession>A0ABR9T8Z5</accession>
<dbReference type="PROSITE" id="PS50943">
    <property type="entry name" value="HTH_CROC1"/>
    <property type="match status" value="1"/>
</dbReference>
<protein>
    <recommendedName>
        <fullName evidence="1">HTH cro/C1-type domain-containing protein</fullName>
    </recommendedName>
</protein>
<evidence type="ECO:0000259" key="1">
    <source>
        <dbReference type="PROSITE" id="PS50943"/>
    </source>
</evidence>
<evidence type="ECO:0000313" key="2">
    <source>
        <dbReference type="EMBL" id="MBE8721564.1"/>
    </source>
</evidence>
<proteinExistence type="predicted"/>
<name>A0ABR9T8Z5_9SPHI</name>
<dbReference type="Gene3D" id="1.10.260.40">
    <property type="entry name" value="lambda repressor-like DNA-binding domains"/>
    <property type="match status" value="1"/>
</dbReference>
<dbReference type="Proteomes" id="UP000618319">
    <property type="component" value="Unassembled WGS sequence"/>
</dbReference>
<reference evidence="2 3" key="1">
    <citation type="submission" date="2018-02" db="EMBL/GenBank/DDBJ databases">
        <title>Sphingobacterium KA21.</title>
        <authorList>
            <person name="Vasarhelyi B.M."/>
            <person name="Deshmukh S."/>
            <person name="Balint B."/>
            <person name="Kukolya J."/>
        </authorList>
    </citation>
    <scope>NUCLEOTIDE SEQUENCE [LARGE SCALE GENOMIC DNA]</scope>
    <source>
        <strain evidence="2 3">Ka21</strain>
    </source>
</reference>
<keyword evidence="3" id="KW-1185">Reference proteome</keyword>